<comment type="caution">
    <text evidence="1">The sequence shown here is derived from an EMBL/GenBank/DDBJ whole genome shotgun (WGS) entry which is preliminary data.</text>
</comment>
<name>A0A426XWK4_ENSVE</name>
<organism evidence="1 2">
    <name type="scientific">Ensete ventricosum</name>
    <name type="common">Abyssinian banana</name>
    <name type="synonym">Musa ensete</name>
    <dbReference type="NCBI Taxonomy" id="4639"/>
    <lineage>
        <taxon>Eukaryota</taxon>
        <taxon>Viridiplantae</taxon>
        <taxon>Streptophyta</taxon>
        <taxon>Embryophyta</taxon>
        <taxon>Tracheophyta</taxon>
        <taxon>Spermatophyta</taxon>
        <taxon>Magnoliopsida</taxon>
        <taxon>Liliopsida</taxon>
        <taxon>Zingiberales</taxon>
        <taxon>Musaceae</taxon>
        <taxon>Ensete</taxon>
    </lineage>
</organism>
<reference evidence="1 2" key="1">
    <citation type="journal article" date="2014" name="Agronomy (Basel)">
        <title>A Draft Genome Sequence for Ensete ventricosum, the Drought-Tolerant Tree Against Hunger.</title>
        <authorList>
            <person name="Harrison J."/>
            <person name="Moore K.A."/>
            <person name="Paszkiewicz K."/>
            <person name="Jones T."/>
            <person name="Grant M."/>
            <person name="Ambacheew D."/>
            <person name="Muzemil S."/>
            <person name="Studholme D.J."/>
        </authorList>
    </citation>
    <scope>NUCLEOTIDE SEQUENCE [LARGE SCALE GENOMIC DNA]</scope>
</reference>
<proteinExistence type="predicted"/>
<dbReference type="EMBL" id="AMZH03016815">
    <property type="protein sequence ID" value="RRT43927.1"/>
    <property type="molecule type" value="Genomic_DNA"/>
</dbReference>
<gene>
    <name evidence="1" type="ORF">B296_00026005</name>
</gene>
<protein>
    <submittedName>
        <fullName evidence="1">Uncharacterized protein</fullName>
    </submittedName>
</protein>
<sequence length="166" mass="17774">MQKGSHAVVTAVFVKARGIVCGEAVGKGSFQGVLRGLMIFPQRLVHRIDQFIIGNLTMAASPMPDSVLLLSLPPHGSQSKRGPHRSMGKGKSRSILPIHSRIVPTKVASRVRPLSNAVEPCFVLIAVELIVYRDCSLLGDVVKGLHEVFQGCGLLELIGESFLGIG</sequence>
<dbReference type="AlphaFoldDB" id="A0A426XWK4"/>
<dbReference type="Proteomes" id="UP000287651">
    <property type="component" value="Unassembled WGS sequence"/>
</dbReference>
<evidence type="ECO:0000313" key="2">
    <source>
        <dbReference type="Proteomes" id="UP000287651"/>
    </source>
</evidence>
<evidence type="ECO:0000313" key="1">
    <source>
        <dbReference type="EMBL" id="RRT43927.1"/>
    </source>
</evidence>
<accession>A0A426XWK4</accession>